<name>D9WAG7_9ACTN</name>
<reference evidence="1 2" key="1">
    <citation type="submission" date="2009-02" db="EMBL/GenBank/DDBJ databases">
        <title>Annotation of Streptomyces hygroscopicus strain ATCC 53653.</title>
        <authorList>
            <consortium name="The Broad Institute Genome Sequencing Platform"/>
            <consortium name="Broad Institute Microbial Sequencing Center"/>
            <person name="Fischbach M."/>
            <person name="Godfrey P."/>
            <person name="Ward D."/>
            <person name="Young S."/>
            <person name="Zeng Q."/>
            <person name="Koehrsen M."/>
            <person name="Alvarado L."/>
            <person name="Berlin A.M."/>
            <person name="Bochicchio J."/>
            <person name="Borenstein D."/>
            <person name="Chapman S.B."/>
            <person name="Chen Z."/>
            <person name="Engels R."/>
            <person name="Freedman E."/>
            <person name="Gellesch M."/>
            <person name="Goldberg J."/>
            <person name="Griggs A."/>
            <person name="Gujja S."/>
            <person name="Heilman E.R."/>
            <person name="Heiman D.I."/>
            <person name="Hepburn T.A."/>
            <person name="Howarth C."/>
            <person name="Jen D."/>
            <person name="Larson L."/>
            <person name="Lewis B."/>
            <person name="Mehta T."/>
            <person name="Park D."/>
            <person name="Pearson M."/>
            <person name="Richards J."/>
            <person name="Roberts A."/>
            <person name="Saif S."/>
            <person name="Shea T.D."/>
            <person name="Shenoy N."/>
            <person name="Sisk P."/>
            <person name="Stolte C."/>
            <person name="Sykes S.N."/>
            <person name="Thomson T."/>
            <person name="Walk T."/>
            <person name="White J."/>
            <person name="Yandava C."/>
            <person name="Straight P."/>
            <person name="Clardy J."/>
            <person name="Hung D."/>
            <person name="Kolter R."/>
            <person name="Mekalanos J."/>
            <person name="Walker S."/>
            <person name="Walsh C.T."/>
            <person name="Wieland-Brown L.C."/>
            <person name="Haas B."/>
            <person name="Nusbaum C."/>
            <person name="Birren B."/>
        </authorList>
    </citation>
    <scope>NUCLEOTIDE SEQUENCE [LARGE SCALE GENOMIC DNA]</scope>
    <source>
        <strain evidence="1 2">ATCC 53653</strain>
    </source>
</reference>
<keyword evidence="2" id="KW-1185">Reference proteome</keyword>
<sequence length="268" mass="30791">MDTVDLLLLLLAFSVLVVVRQRLLYPARLDEWRYSFGTEHRDARQALHVARLTKRTVEGEDRQQVSVAERRVADMVRSGKERLSGLEREREELLRPGPGERVDRLGLLRLHRHALLVLEGAREQETLPAGVDEELPLAGLKVKPQFAPENSFIHLTRPDGTKRTVAFPRSVYQESAVQDFANRIHNTAVADGALRSTRQNRAAEIASQIKRVKADIAAKEKTGRREVAELVEAQRTDARRTRATADWEAECDDWQHLTGCRPKWWWRW</sequence>
<proteinExistence type="predicted"/>
<accession>D9WAG7</accession>
<gene>
    <name evidence="1" type="ORF">SSOG_06622</name>
</gene>
<evidence type="ECO:0000313" key="2">
    <source>
        <dbReference type="Proteomes" id="UP000003963"/>
    </source>
</evidence>
<organism evidence="1 2">
    <name type="scientific">Streptomyces himastatinicus ATCC 53653</name>
    <dbReference type="NCBI Taxonomy" id="457427"/>
    <lineage>
        <taxon>Bacteria</taxon>
        <taxon>Bacillati</taxon>
        <taxon>Actinomycetota</taxon>
        <taxon>Actinomycetes</taxon>
        <taxon>Kitasatosporales</taxon>
        <taxon>Streptomycetaceae</taxon>
        <taxon>Streptomyces</taxon>
        <taxon>Streptomyces violaceusniger group</taxon>
    </lineage>
</organism>
<protein>
    <submittedName>
        <fullName evidence="1">Uncharacterized protein</fullName>
    </submittedName>
</protein>
<dbReference type="Proteomes" id="UP000003963">
    <property type="component" value="Unassembled WGS sequence"/>
</dbReference>
<dbReference type="EMBL" id="GG657754">
    <property type="protein sequence ID" value="EFL26908.1"/>
    <property type="molecule type" value="Genomic_DNA"/>
</dbReference>
<evidence type="ECO:0000313" key="1">
    <source>
        <dbReference type="EMBL" id="EFL26908.1"/>
    </source>
</evidence>
<dbReference type="HOGENOM" id="CLU_1037937_0_0_11"/>
<dbReference type="AlphaFoldDB" id="D9WAG7"/>